<keyword evidence="1" id="KW-0732">Signal</keyword>
<reference evidence="3" key="1">
    <citation type="submission" date="2017-08" db="EMBL/GenBank/DDBJ databases">
        <title>Direct submision.</title>
        <authorList>
            <person name="Kim S.-J."/>
            <person name="Rhee S.-K."/>
        </authorList>
    </citation>
    <scope>NUCLEOTIDE SEQUENCE [LARGE SCALE GENOMIC DNA]</scope>
    <source>
        <strain evidence="3">GI5</strain>
    </source>
</reference>
<evidence type="ECO:0000313" key="2">
    <source>
        <dbReference type="EMBL" id="AUM13160.1"/>
    </source>
</evidence>
<evidence type="ECO:0000313" key="3">
    <source>
        <dbReference type="Proteomes" id="UP000235116"/>
    </source>
</evidence>
<proteinExistence type="predicted"/>
<keyword evidence="3" id="KW-1185">Reference proteome</keyword>
<dbReference type="KEGG" id="kak:Kalk_12305"/>
<name>A0A2K9LLM8_9GAMM</name>
<feature type="signal peptide" evidence="1">
    <location>
        <begin position="1"/>
        <end position="20"/>
    </location>
</feature>
<feature type="chain" id="PRO_5014836982" evidence="1">
    <location>
        <begin position="21"/>
        <end position="128"/>
    </location>
</feature>
<sequence length="128" mass="14782">MYKMILIITLALASIPFAQAADLRSLENLERERARMLSLALSHDMESVQREQRLKAMLRTLVDLERMVLRDDRLLGVADPKVRRAFKHYELTFVSHASMEAQQQVVDFWLEQQGLSTDRILSAKAGLR</sequence>
<dbReference type="Proteomes" id="UP000235116">
    <property type="component" value="Chromosome"/>
</dbReference>
<protein>
    <submittedName>
        <fullName evidence="2">Uncharacterized protein</fullName>
    </submittedName>
</protein>
<accession>A0A2K9LLM8</accession>
<dbReference type="AlphaFoldDB" id="A0A2K9LLM8"/>
<organism evidence="2 3">
    <name type="scientific">Ketobacter alkanivorans</name>
    <dbReference type="NCBI Taxonomy" id="1917421"/>
    <lineage>
        <taxon>Bacteria</taxon>
        <taxon>Pseudomonadati</taxon>
        <taxon>Pseudomonadota</taxon>
        <taxon>Gammaproteobacteria</taxon>
        <taxon>Pseudomonadales</taxon>
        <taxon>Ketobacteraceae</taxon>
        <taxon>Ketobacter</taxon>
    </lineage>
</organism>
<gene>
    <name evidence="2" type="ORF">Kalk_12305</name>
</gene>
<dbReference type="RefSeq" id="WP_101894538.1">
    <property type="nucleotide sequence ID" value="NZ_CP022684.1"/>
</dbReference>
<dbReference type="OrthoDB" id="6322272at2"/>
<dbReference type="EMBL" id="CP022684">
    <property type="protein sequence ID" value="AUM13160.1"/>
    <property type="molecule type" value="Genomic_DNA"/>
</dbReference>
<evidence type="ECO:0000256" key="1">
    <source>
        <dbReference type="SAM" id="SignalP"/>
    </source>
</evidence>